<dbReference type="AlphaFoldDB" id="A0A5C0B3K0"/>
<dbReference type="InterPro" id="IPR029058">
    <property type="entry name" value="AB_hydrolase_fold"/>
</dbReference>
<sequence>MKTTGAGLAALGFLSLNGGAALAAGAGNLSRAPAGADNFFKSDNVTVQKVTFKNQYNMQVAGPAKELVWVPGAGHVDLYDRSPLIPWTKLTSFFTQHLKA</sequence>
<dbReference type="Gene3D" id="3.40.50.1820">
    <property type="entry name" value="alpha/beta hydrolase"/>
    <property type="match status" value="1"/>
</dbReference>
<keyword evidence="1" id="KW-0732">Signal</keyword>
<feature type="signal peptide" evidence="1">
    <location>
        <begin position="1"/>
        <end position="23"/>
    </location>
</feature>
<protein>
    <recommendedName>
        <fullName evidence="4">Alpha/beta hydrolase</fullName>
    </recommendedName>
</protein>
<reference evidence="2 3" key="1">
    <citation type="submission" date="2019-08" db="EMBL/GenBank/DDBJ databases">
        <title>Amphibian skin-associated Pigmentiphaga: genome sequence and occurrence across geography and hosts.</title>
        <authorList>
            <person name="Bletz M.C."/>
            <person name="Bunk B."/>
            <person name="Sproeer C."/>
            <person name="Biwer P."/>
            <person name="Reiter S."/>
            <person name="Rabemananjara F.C.E."/>
            <person name="Schulz S."/>
            <person name="Overmann J."/>
            <person name="Vences M."/>
        </authorList>
    </citation>
    <scope>NUCLEOTIDE SEQUENCE [LARGE SCALE GENOMIC DNA]</scope>
    <source>
        <strain evidence="2 3">Mada1488</strain>
    </source>
</reference>
<keyword evidence="3" id="KW-1185">Reference proteome</keyword>
<name>A0A5C0B3K0_9BURK</name>
<dbReference type="Proteomes" id="UP000325161">
    <property type="component" value="Chromosome"/>
</dbReference>
<accession>A0A5C0B3K0</accession>
<feature type="chain" id="PRO_5022768456" description="Alpha/beta hydrolase" evidence="1">
    <location>
        <begin position="24"/>
        <end position="100"/>
    </location>
</feature>
<dbReference type="KEGG" id="pacr:FXN63_12820"/>
<dbReference type="InterPro" id="IPR051411">
    <property type="entry name" value="Polyketide_trans_af380"/>
</dbReference>
<dbReference type="OrthoDB" id="9798884at2"/>
<evidence type="ECO:0000256" key="1">
    <source>
        <dbReference type="SAM" id="SignalP"/>
    </source>
</evidence>
<evidence type="ECO:0000313" key="3">
    <source>
        <dbReference type="Proteomes" id="UP000325161"/>
    </source>
</evidence>
<gene>
    <name evidence="2" type="ORF">FXN63_12820</name>
</gene>
<proteinExistence type="predicted"/>
<dbReference type="PANTHER" id="PTHR47751:SF1">
    <property type="entry name" value="SUPERFAMILY HYDROLASE, PUTATIVE (AFU_ORTHOLOGUE AFUA_2G16580)-RELATED"/>
    <property type="match status" value="1"/>
</dbReference>
<dbReference type="PANTHER" id="PTHR47751">
    <property type="entry name" value="SUPERFAMILY HYDROLASE, PUTATIVE (AFU_ORTHOLOGUE AFUA_2G16580)-RELATED"/>
    <property type="match status" value="1"/>
</dbReference>
<dbReference type="SUPFAM" id="SSF53474">
    <property type="entry name" value="alpha/beta-Hydrolases"/>
    <property type="match status" value="1"/>
</dbReference>
<dbReference type="EMBL" id="CP043046">
    <property type="protein sequence ID" value="QEI09288.1"/>
    <property type="molecule type" value="Genomic_DNA"/>
</dbReference>
<evidence type="ECO:0000313" key="2">
    <source>
        <dbReference type="EMBL" id="QEI09288.1"/>
    </source>
</evidence>
<evidence type="ECO:0008006" key="4">
    <source>
        <dbReference type="Google" id="ProtNLM"/>
    </source>
</evidence>
<organism evidence="2 3">
    <name type="scientific">Pigmentiphaga aceris</name>
    <dbReference type="NCBI Taxonomy" id="1940612"/>
    <lineage>
        <taxon>Bacteria</taxon>
        <taxon>Pseudomonadati</taxon>
        <taxon>Pseudomonadota</taxon>
        <taxon>Betaproteobacteria</taxon>
        <taxon>Burkholderiales</taxon>
        <taxon>Alcaligenaceae</taxon>
        <taxon>Pigmentiphaga</taxon>
    </lineage>
</organism>